<gene>
    <name evidence="1" type="ORF">SERLADRAFT_467089</name>
</gene>
<reference evidence="1" key="1">
    <citation type="submission" date="2011-04" db="EMBL/GenBank/DDBJ databases">
        <title>Evolution of plant cell wall degrading machinery underlies the functional diversity of forest fungi.</title>
        <authorList>
            <consortium name="US DOE Joint Genome Institute (JGI-PGF)"/>
            <person name="Eastwood D.C."/>
            <person name="Floudas D."/>
            <person name="Binder M."/>
            <person name="Majcherczyk A."/>
            <person name="Schneider P."/>
            <person name="Aerts A."/>
            <person name="Asiegbu F.O."/>
            <person name="Baker S.E."/>
            <person name="Barry K."/>
            <person name="Bendiksby M."/>
            <person name="Blumentritt M."/>
            <person name="Coutinho P.M."/>
            <person name="Cullen D."/>
            <person name="Cullen D."/>
            <person name="Gathman A."/>
            <person name="Goodell B."/>
            <person name="Henrissat B."/>
            <person name="Ihrmark K."/>
            <person name="Kauserud H."/>
            <person name="Kohler A."/>
            <person name="LaButti K."/>
            <person name="Lapidus A."/>
            <person name="Lavin J.L."/>
            <person name="Lee Y.-H."/>
            <person name="Lindquist E."/>
            <person name="Lilly W."/>
            <person name="Lucas S."/>
            <person name="Morin E."/>
            <person name="Murat C."/>
            <person name="Oguiza J.A."/>
            <person name="Park J."/>
            <person name="Pisabarro A.G."/>
            <person name="Riley R."/>
            <person name="Rosling A."/>
            <person name="Salamov A."/>
            <person name="Schmidt O."/>
            <person name="Schmutz J."/>
            <person name="Skrede I."/>
            <person name="Stenlid J."/>
            <person name="Wiebenga A."/>
            <person name="Xie X."/>
            <person name="Kues U."/>
            <person name="Hibbett D.S."/>
            <person name="Hoffmeister D."/>
            <person name="Hogberg N."/>
            <person name="Martin F."/>
            <person name="Grigoriev I.V."/>
            <person name="Watkinson S.C."/>
        </authorList>
    </citation>
    <scope>NUCLEOTIDE SEQUENCE</scope>
    <source>
        <strain evidence="1">S7.9</strain>
    </source>
</reference>
<dbReference type="AlphaFoldDB" id="F8NXZ4"/>
<dbReference type="RefSeq" id="XP_007318205.1">
    <property type="nucleotide sequence ID" value="XM_007318143.1"/>
</dbReference>
<accession>F8NXZ4</accession>
<dbReference type="KEGG" id="sla:SERLADRAFT_467089"/>
<dbReference type="GeneID" id="18819173"/>
<proteinExistence type="predicted"/>
<protein>
    <submittedName>
        <fullName evidence="1">Uncharacterized protein</fullName>
    </submittedName>
</protein>
<organism>
    <name type="scientific">Serpula lacrymans var. lacrymans (strain S7.9)</name>
    <name type="common">Dry rot fungus</name>
    <dbReference type="NCBI Taxonomy" id="578457"/>
    <lineage>
        <taxon>Eukaryota</taxon>
        <taxon>Fungi</taxon>
        <taxon>Dikarya</taxon>
        <taxon>Basidiomycota</taxon>
        <taxon>Agaricomycotina</taxon>
        <taxon>Agaricomycetes</taxon>
        <taxon>Agaricomycetidae</taxon>
        <taxon>Boletales</taxon>
        <taxon>Coniophorineae</taxon>
        <taxon>Serpulaceae</taxon>
        <taxon>Serpula</taxon>
    </lineage>
</organism>
<dbReference type="Proteomes" id="UP000008064">
    <property type="component" value="Unassembled WGS sequence"/>
</dbReference>
<evidence type="ECO:0000313" key="1">
    <source>
        <dbReference type="EMBL" id="EGO24186.1"/>
    </source>
</evidence>
<dbReference type="HOGENOM" id="CLU_182675_0_0_1"/>
<name>F8NXZ4_SERL9</name>
<sequence>MTLNIPFLFARVLVQHLFGMEEKFETSVVRHLRASLSTLPIRTKAKCHIQSERLSLTSRCKRAQYSCGTEGGFTPNGLTLVQTLFTRYRLIIY</sequence>
<dbReference type="EMBL" id="GL945434">
    <property type="protein sequence ID" value="EGO24186.1"/>
    <property type="molecule type" value="Genomic_DNA"/>
</dbReference>